<reference evidence="7" key="1">
    <citation type="journal article" date="2017" name="Front. Plant Sci.">
        <title>Climate Clever Clovers: New Paradigm to Reduce the Environmental Footprint of Ruminants by Breeding Low Methanogenic Forages Utilizing Haplotype Variation.</title>
        <authorList>
            <person name="Kaur P."/>
            <person name="Appels R."/>
            <person name="Bayer P.E."/>
            <person name="Keeble-Gagnere G."/>
            <person name="Wang J."/>
            <person name="Hirakawa H."/>
            <person name="Shirasawa K."/>
            <person name="Vercoe P."/>
            <person name="Stefanova K."/>
            <person name="Durmic Z."/>
            <person name="Nichols P."/>
            <person name="Revell C."/>
            <person name="Isobe S.N."/>
            <person name="Edwards D."/>
            <person name="Erskine W."/>
        </authorList>
    </citation>
    <scope>NUCLEOTIDE SEQUENCE [LARGE SCALE GENOMIC DNA]</scope>
    <source>
        <strain evidence="7">cv. Daliak</strain>
    </source>
</reference>
<feature type="region of interest" description="Disordered" evidence="5">
    <location>
        <begin position="57"/>
        <end position="101"/>
    </location>
</feature>
<dbReference type="PANTHER" id="PTHR10108:SF887">
    <property type="entry name" value="METHYLTRANSFERASE PMT22-RELATED"/>
    <property type="match status" value="1"/>
</dbReference>
<evidence type="ECO:0000256" key="5">
    <source>
        <dbReference type="SAM" id="MobiDB-lite"/>
    </source>
</evidence>
<name>A0A2Z6PS93_TRISU</name>
<keyword evidence="4" id="KW-0812">Transmembrane</keyword>
<keyword evidence="4" id="KW-0472">Membrane</keyword>
<dbReference type="EMBL" id="DF974730">
    <property type="protein sequence ID" value="GAU50289.1"/>
    <property type="molecule type" value="Genomic_DNA"/>
</dbReference>
<protein>
    <recommendedName>
        <fullName evidence="4">Methyltransferase</fullName>
        <ecNumber evidence="4">2.1.1.-</ecNumber>
    </recommendedName>
</protein>
<dbReference type="GO" id="GO:0005768">
    <property type="term" value="C:endosome"/>
    <property type="evidence" value="ECO:0007669"/>
    <property type="project" value="TreeGrafter"/>
</dbReference>
<evidence type="ECO:0000313" key="6">
    <source>
        <dbReference type="EMBL" id="GAU50289.1"/>
    </source>
</evidence>
<keyword evidence="3 4" id="KW-0325">Glycoprotein</keyword>
<evidence type="ECO:0000313" key="7">
    <source>
        <dbReference type="Proteomes" id="UP000242715"/>
    </source>
</evidence>
<dbReference type="Pfam" id="PF03141">
    <property type="entry name" value="Methyltransf_29"/>
    <property type="match status" value="2"/>
</dbReference>
<keyword evidence="4" id="KW-1133">Transmembrane helix</keyword>
<feature type="transmembrane region" description="Helical" evidence="4">
    <location>
        <begin position="14"/>
        <end position="33"/>
    </location>
</feature>
<dbReference type="AlphaFoldDB" id="A0A2Z6PS93"/>
<dbReference type="EC" id="2.1.1.-" evidence="4"/>
<dbReference type="PANTHER" id="PTHR10108">
    <property type="entry name" value="SAM-DEPENDENT METHYLTRANSFERASE"/>
    <property type="match status" value="1"/>
</dbReference>
<keyword evidence="2 4" id="KW-0808">Transferase</keyword>
<feature type="compositionally biased region" description="Basic and acidic residues" evidence="5">
    <location>
        <begin position="67"/>
        <end position="101"/>
    </location>
</feature>
<keyword evidence="4" id="KW-0735">Signal-anchor</keyword>
<dbReference type="GO" id="GO:0016020">
    <property type="term" value="C:membrane"/>
    <property type="evidence" value="ECO:0007669"/>
    <property type="project" value="UniProtKB-SubCell"/>
</dbReference>
<organism evidence="6 7">
    <name type="scientific">Trifolium subterraneum</name>
    <name type="common">Subterranean clover</name>
    <dbReference type="NCBI Taxonomy" id="3900"/>
    <lineage>
        <taxon>Eukaryota</taxon>
        <taxon>Viridiplantae</taxon>
        <taxon>Streptophyta</taxon>
        <taxon>Embryophyta</taxon>
        <taxon>Tracheophyta</taxon>
        <taxon>Spermatophyta</taxon>
        <taxon>Magnoliopsida</taxon>
        <taxon>eudicotyledons</taxon>
        <taxon>Gunneridae</taxon>
        <taxon>Pentapetalae</taxon>
        <taxon>rosids</taxon>
        <taxon>fabids</taxon>
        <taxon>Fabales</taxon>
        <taxon>Fabaceae</taxon>
        <taxon>Papilionoideae</taxon>
        <taxon>50 kb inversion clade</taxon>
        <taxon>NPAAA clade</taxon>
        <taxon>Hologalegina</taxon>
        <taxon>IRL clade</taxon>
        <taxon>Trifolieae</taxon>
        <taxon>Trifolium</taxon>
    </lineage>
</organism>
<dbReference type="GO" id="GO:0005802">
    <property type="term" value="C:trans-Golgi network"/>
    <property type="evidence" value="ECO:0007669"/>
    <property type="project" value="TreeGrafter"/>
</dbReference>
<dbReference type="OrthoDB" id="2013972at2759"/>
<evidence type="ECO:0000256" key="2">
    <source>
        <dbReference type="ARBA" id="ARBA00022679"/>
    </source>
</evidence>
<dbReference type="GO" id="GO:0032259">
    <property type="term" value="P:methylation"/>
    <property type="evidence" value="ECO:0007669"/>
    <property type="project" value="UniProtKB-KW"/>
</dbReference>
<keyword evidence="7" id="KW-1185">Reference proteome</keyword>
<dbReference type="InterPro" id="IPR004159">
    <property type="entry name" value="Put_SAM_MeTrfase"/>
</dbReference>
<accession>A0A2Z6PS93</accession>
<evidence type="ECO:0000256" key="3">
    <source>
        <dbReference type="ARBA" id="ARBA00023180"/>
    </source>
</evidence>
<comment type="subcellular location">
    <subcellularLocation>
        <location evidence="4">Membrane</location>
        <topology evidence="4">Single-pass type II membrane protein</topology>
    </subcellularLocation>
</comment>
<comment type="similarity">
    <text evidence="4">Belongs to the methyltransferase superfamily.</text>
</comment>
<dbReference type="GO" id="GO:0008168">
    <property type="term" value="F:methyltransferase activity"/>
    <property type="evidence" value="ECO:0007669"/>
    <property type="project" value="UniProtKB-UniRule"/>
</dbReference>
<dbReference type="Proteomes" id="UP000242715">
    <property type="component" value="Unassembled WGS sequence"/>
</dbReference>
<sequence length="459" mass="53122">MTNLFESLFKDRKFPVIFTFFTLLICVTTLFVINTTTFTTSDPITFYPDDIKVQQPLEHNDPPVLPDSKDHQEEHHAPPVVQDSKDHQELPKDQQEPPPKRHEGLLHWEKAFDNNVSVDLNMNWKLCKGSVMVDYMPCLDNLKVIKALKSRRHMEHRERHCPKSVPRCLLPLPKGYKVKVAWPKSRDMIWYDNVPHPKLVEYKKEQNWVVKSGEYLVFPGGGGKPLFELNRILRPGGYFAWSATPVYRNDERDQKVWNAMVTITTEMCWTVVAKTFDSSGIGLVIYQKPTTSSCYEKRKKNNPPICKNNERNQISWYTRLSNCLIPLPVDDAARWPVSWPNRLTSIPPSLSSEVDAGNMFDKDTKHWSRIVSDIYMEAPINWSTVRNVMDMNAGYGGCDIIDVAVEIDRILRPDGYLLVQDSMEAIRKLGSILNTLHWSVTSYQNQFLVGRKSFWRPKP</sequence>
<evidence type="ECO:0000256" key="4">
    <source>
        <dbReference type="RuleBase" id="RU366043"/>
    </source>
</evidence>
<proteinExistence type="inferred from homology"/>
<evidence type="ECO:0000256" key="1">
    <source>
        <dbReference type="ARBA" id="ARBA00022603"/>
    </source>
</evidence>
<keyword evidence="1 4" id="KW-0489">Methyltransferase</keyword>
<gene>
    <name evidence="6" type="ORF">TSUD_133590</name>
</gene>